<keyword evidence="3" id="KW-1185">Reference proteome</keyword>
<dbReference type="Pfam" id="PF00078">
    <property type="entry name" value="RVT_1"/>
    <property type="match status" value="1"/>
</dbReference>
<dbReference type="PROSITE" id="PS50878">
    <property type="entry name" value="RT_POL"/>
    <property type="match status" value="1"/>
</dbReference>
<dbReference type="InterPro" id="IPR000477">
    <property type="entry name" value="RT_dom"/>
</dbReference>
<evidence type="ECO:0000313" key="3">
    <source>
        <dbReference type="Proteomes" id="UP000268291"/>
    </source>
</evidence>
<dbReference type="GO" id="GO:0003964">
    <property type="term" value="F:RNA-directed DNA polymerase activity"/>
    <property type="evidence" value="ECO:0007669"/>
    <property type="project" value="UniProtKB-KW"/>
</dbReference>
<keyword evidence="2" id="KW-0808">Transferase</keyword>
<accession>A0ABY0C396</accession>
<sequence length="543" mass="62606">MAESLNEYFSSVFTREEVSSLPIPETKFMDTESDDYLGQLIVTPEMVANKIKTMKDNKSPGVDGIPPKLLLETVEQISIPLATVFNLSLKQGVVPVEWKEANVIPLFKKGSRKKAENYRPVSLTSVICKLLERLIKDHMVDFLIKHKLINPSQHGFLKARSCLTNMLCFLEDVTKWVDEGSPVDIIYLDFQKAFDKVPHQRLLLKLKAHGIGEGIINWIEKWLIDRRQRVVVDGEASNWKSVLSGVPQGSVLGPLLFLVYINDLDDDITSKVLKFADDTKVFRKVKHDGDKQRLQDDLDKLIKWSEKWQMLFNFGKCKCLHTGHGNKDVHYKMGGTVLSTTTTEKDLGVIISADMKVSEQCGIAASKGNQMLGLIRRNIAYKEKELIIPLYKAIVRPHLEYCIQAWRPYHKKDIDMLERVQRRATKMITGLRDRSYMERLKECGLTTLETRRLRGDQIEVFKILNGYENIDRSIFFSIKKDRRTRGHEVTLVKDQCRLDIRKYSFSQRTINEWNRLSIDCVGANSVNMFKNNIDKYLRRAGYT</sequence>
<gene>
    <name evidence="2" type="ORF">ELQ93_18125</name>
</gene>
<dbReference type="PANTHER" id="PTHR33332">
    <property type="entry name" value="REVERSE TRANSCRIPTASE DOMAIN-CONTAINING PROTEIN"/>
    <property type="match status" value="1"/>
</dbReference>
<feature type="domain" description="Reverse transcriptase" evidence="1">
    <location>
        <begin position="87"/>
        <end position="337"/>
    </location>
</feature>
<dbReference type="EMBL" id="RZGY01000010">
    <property type="protein sequence ID" value="RUQ81597.1"/>
    <property type="molecule type" value="Genomic_DNA"/>
</dbReference>
<proteinExistence type="predicted"/>
<reference evidence="2 3" key="1">
    <citation type="submission" date="2018-12" db="EMBL/GenBank/DDBJ databases">
        <authorList>
            <person name="hu s."/>
            <person name="Xu Y."/>
            <person name="Xu B."/>
            <person name="Li F."/>
        </authorList>
    </citation>
    <scope>NUCLEOTIDE SEQUENCE [LARGE SCALE GENOMIC DNA]</scope>
    <source>
        <strain evidence="2 3">KSW2-17</strain>
    </source>
</reference>
<dbReference type="Proteomes" id="UP000268291">
    <property type="component" value="Unassembled WGS sequence"/>
</dbReference>
<evidence type="ECO:0000259" key="1">
    <source>
        <dbReference type="PROSITE" id="PS50878"/>
    </source>
</evidence>
<evidence type="ECO:0000313" key="2">
    <source>
        <dbReference type="EMBL" id="RUQ81597.1"/>
    </source>
</evidence>
<protein>
    <submittedName>
        <fullName evidence="2">Reverse transcriptase family protein</fullName>
    </submittedName>
</protein>
<dbReference type="SUPFAM" id="SSF56672">
    <property type="entry name" value="DNA/RNA polymerases"/>
    <property type="match status" value="1"/>
</dbReference>
<dbReference type="InterPro" id="IPR043502">
    <property type="entry name" value="DNA/RNA_pol_sf"/>
</dbReference>
<keyword evidence="2" id="KW-0548">Nucleotidyltransferase</keyword>
<organism evidence="2 3">
    <name type="scientific">Labedella gwakjiensis</name>
    <dbReference type="NCBI Taxonomy" id="390269"/>
    <lineage>
        <taxon>Bacteria</taxon>
        <taxon>Bacillati</taxon>
        <taxon>Actinomycetota</taxon>
        <taxon>Actinomycetes</taxon>
        <taxon>Micrococcales</taxon>
        <taxon>Microbacteriaceae</taxon>
        <taxon>Labedella</taxon>
    </lineage>
</organism>
<dbReference type="CDD" id="cd01650">
    <property type="entry name" value="RT_nLTR_like"/>
    <property type="match status" value="1"/>
</dbReference>
<name>A0ABY0C396_9MICO</name>
<comment type="caution">
    <text evidence="2">The sequence shown here is derived from an EMBL/GenBank/DDBJ whole genome shotgun (WGS) entry which is preliminary data.</text>
</comment>
<keyword evidence="2" id="KW-0695">RNA-directed DNA polymerase</keyword>